<sequence>MSAHISHDVMAGRTIAGI</sequence>
<keyword evidence="2" id="KW-1185">Reference proteome</keyword>
<evidence type="ECO:0000313" key="2">
    <source>
        <dbReference type="Proteomes" id="UP000324222"/>
    </source>
</evidence>
<name>A0A5B7IPZ6_PORTR</name>
<reference evidence="1 2" key="1">
    <citation type="submission" date="2019-05" db="EMBL/GenBank/DDBJ databases">
        <title>Another draft genome of Portunus trituberculatus and its Hox gene families provides insights of decapod evolution.</title>
        <authorList>
            <person name="Jeong J.-H."/>
            <person name="Song I."/>
            <person name="Kim S."/>
            <person name="Choi T."/>
            <person name="Kim D."/>
            <person name="Ryu S."/>
            <person name="Kim W."/>
        </authorList>
    </citation>
    <scope>NUCLEOTIDE SEQUENCE [LARGE SCALE GENOMIC DNA]</scope>
    <source>
        <tissue evidence="1">Muscle</tissue>
    </source>
</reference>
<accession>A0A5B7IPZ6</accession>
<dbReference type="EMBL" id="VSRR010063104">
    <property type="protein sequence ID" value="MPC83666.1"/>
    <property type="molecule type" value="Genomic_DNA"/>
</dbReference>
<proteinExistence type="predicted"/>
<evidence type="ECO:0000313" key="1">
    <source>
        <dbReference type="EMBL" id="MPC83666.1"/>
    </source>
</evidence>
<organism evidence="1 2">
    <name type="scientific">Portunus trituberculatus</name>
    <name type="common">Swimming crab</name>
    <name type="synonym">Neptunus trituberculatus</name>
    <dbReference type="NCBI Taxonomy" id="210409"/>
    <lineage>
        <taxon>Eukaryota</taxon>
        <taxon>Metazoa</taxon>
        <taxon>Ecdysozoa</taxon>
        <taxon>Arthropoda</taxon>
        <taxon>Crustacea</taxon>
        <taxon>Multicrustacea</taxon>
        <taxon>Malacostraca</taxon>
        <taxon>Eumalacostraca</taxon>
        <taxon>Eucarida</taxon>
        <taxon>Decapoda</taxon>
        <taxon>Pleocyemata</taxon>
        <taxon>Brachyura</taxon>
        <taxon>Eubrachyura</taxon>
        <taxon>Portunoidea</taxon>
        <taxon>Portunidae</taxon>
        <taxon>Portuninae</taxon>
        <taxon>Portunus</taxon>
    </lineage>
</organism>
<protein>
    <submittedName>
        <fullName evidence="1">Uncharacterized protein</fullName>
    </submittedName>
</protein>
<dbReference type="Proteomes" id="UP000324222">
    <property type="component" value="Unassembled WGS sequence"/>
</dbReference>
<comment type="caution">
    <text evidence="1">The sequence shown here is derived from an EMBL/GenBank/DDBJ whole genome shotgun (WGS) entry which is preliminary data.</text>
</comment>
<dbReference type="AlphaFoldDB" id="A0A5B7IPZ6"/>
<gene>
    <name evidence="1" type="ORF">E2C01_078381</name>
</gene>